<dbReference type="PANTHER" id="PTHR20922">
    <property type="entry name" value="DNL-TYPE ZINC FINGER PROTEIN"/>
    <property type="match status" value="1"/>
</dbReference>
<dbReference type="Proteomes" id="UP000002037">
    <property type="component" value="Unassembled WGS sequence"/>
</dbReference>
<evidence type="ECO:0000256" key="4">
    <source>
        <dbReference type="PROSITE-ProRule" id="PRU00834"/>
    </source>
</evidence>
<dbReference type="STRING" id="294747.C5MFL5"/>
<keyword evidence="2 4" id="KW-0863">Zinc-finger</keyword>
<dbReference type="Pfam" id="PF05180">
    <property type="entry name" value="zf-DNL"/>
    <property type="match status" value="1"/>
</dbReference>
<dbReference type="eggNOG" id="KOG3277">
    <property type="taxonomic scope" value="Eukaryota"/>
</dbReference>
<evidence type="ECO:0000259" key="6">
    <source>
        <dbReference type="PROSITE" id="PS51501"/>
    </source>
</evidence>
<dbReference type="InterPro" id="IPR007853">
    <property type="entry name" value="Znf_DNL-typ"/>
</dbReference>
<evidence type="ECO:0000256" key="3">
    <source>
        <dbReference type="ARBA" id="ARBA00022833"/>
    </source>
</evidence>
<dbReference type="PANTHER" id="PTHR20922:SF13">
    <property type="entry name" value="DNL-TYPE ZINC FINGER PROTEIN"/>
    <property type="match status" value="1"/>
</dbReference>
<evidence type="ECO:0000313" key="8">
    <source>
        <dbReference type="Proteomes" id="UP000002037"/>
    </source>
</evidence>
<evidence type="ECO:0000313" key="7">
    <source>
        <dbReference type="EMBL" id="EER31128.1"/>
    </source>
</evidence>
<evidence type="ECO:0000256" key="1">
    <source>
        <dbReference type="ARBA" id="ARBA00022723"/>
    </source>
</evidence>
<dbReference type="VEuPathDB" id="FungiDB:CTRG_04858"/>
<dbReference type="GO" id="GO:0006457">
    <property type="term" value="P:protein folding"/>
    <property type="evidence" value="ECO:0007669"/>
    <property type="project" value="TreeGrafter"/>
</dbReference>
<dbReference type="PROSITE" id="PS51501">
    <property type="entry name" value="ZF_DNL"/>
    <property type="match status" value="1"/>
</dbReference>
<dbReference type="GO" id="GO:0008270">
    <property type="term" value="F:zinc ion binding"/>
    <property type="evidence" value="ECO:0007669"/>
    <property type="project" value="UniProtKB-KW"/>
</dbReference>
<dbReference type="GO" id="GO:0050821">
    <property type="term" value="P:protein stabilization"/>
    <property type="evidence" value="ECO:0007669"/>
    <property type="project" value="TreeGrafter"/>
</dbReference>
<evidence type="ECO:0000256" key="5">
    <source>
        <dbReference type="SAM" id="MobiDB-lite"/>
    </source>
</evidence>
<reference evidence="7 8" key="1">
    <citation type="journal article" date="2009" name="Nature">
        <title>Evolution of pathogenicity and sexual reproduction in eight Candida genomes.</title>
        <authorList>
            <person name="Butler G."/>
            <person name="Rasmussen M.D."/>
            <person name="Lin M.F."/>
            <person name="Santos M.A."/>
            <person name="Sakthikumar S."/>
            <person name="Munro C.A."/>
            <person name="Rheinbay E."/>
            <person name="Grabherr M."/>
            <person name="Forche A."/>
            <person name="Reedy J.L."/>
            <person name="Agrafioti I."/>
            <person name="Arnaud M.B."/>
            <person name="Bates S."/>
            <person name="Brown A.J."/>
            <person name="Brunke S."/>
            <person name="Costanzo M.C."/>
            <person name="Fitzpatrick D.A."/>
            <person name="de Groot P.W."/>
            <person name="Harris D."/>
            <person name="Hoyer L.L."/>
            <person name="Hube B."/>
            <person name="Klis F.M."/>
            <person name="Kodira C."/>
            <person name="Lennard N."/>
            <person name="Logue M.E."/>
            <person name="Martin R."/>
            <person name="Neiman A.M."/>
            <person name="Nikolaou E."/>
            <person name="Quail M.A."/>
            <person name="Quinn J."/>
            <person name="Santos M.C."/>
            <person name="Schmitzberger F.F."/>
            <person name="Sherlock G."/>
            <person name="Shah P."/>
            <person name="Silverstein K.A."/>
            <person name="Skrzypek M.S."/>
            <person name="Soll D."/>
            <person name="Staggs R."/>
            <person name="Stansfield I."/>
            <person name="Stumpf M.P."/>
            <person name="Sudbery P.E."/>
            <person name="Srikantha T."/>
            <person name="Zeng Q."/>
            <person name="Berman J."/>
            <person name="Berriman M."/>
            <person name="Heitman J."/>
            <person name="Gow N.A."/>
            <person name="Lorenz M.C."/>
            <person name="Birren B.W."/>
            <person name="Kellis M."/>
            <person name="Cuomo C.A."/>
        </authorList>
    </citation>
    <scope>NUCLEOTIDE SEQUENCE [LARGE SCALE GENOMIC DNA]</scope>
    <source>
        <strain evidence="8">ATCC MYA-3404 / T1</strain>
    </source>
</reference>
<feature type="region of interest" description="Disordered" evidence="5">
    <location>
        <begin position="149"/>
        <end position="170"/>
    </location>
</feature>
<keyword evidence="3" id="KW-0862">Zinc</keyword>
<dbReference type="GO" id="GO:0005739">
    <property type="term" value="C:mitochondrion"/>
    <property type="evidence" value="ECO:0007669"/>
    <property type="project" value="TreeGrafter"/>
</dbReference>
<dbReference type="RefSeq" id="XP_002550560.1">
    <property type="nucleotide sequence ID" value="XM_002550514.1"/>
</dbReference>
<proteinExistence type="predicted"/>
<feature type="domain" description="DNL-type" evidence="6">
    <location>
        <begin position="56"/>
        <end position="152"/>
    </location>
</feature>
<keyword evidence="1" id="KW-0479">Metal-binding</keyword>
<dbReference type="GeneID" id="8298861"/>
<gene>
    <name evidence="7" type="ORF">CTRG_04858</name>
</gene>
<evidence type="ECO:0000256" key="2">
    <source>
        <dbReference type="ARBA" id="ARBA00022771"/>
    </source>
</evidence>
<dbReference type="GO" id="GO:0030150">
    <property type="term" value="P:protein import into mitochondrial matrix"/>
    <property type="evidence" value="ECO:0007669"/>
    <property type="project" value="TreeGrafter"/>
</dbReference>
<sequence>MISRAIRHTKLIKTGLTSRLFVKAATVSVLPRHFNFPANNVTTFRRFQSSATLPNKLEGELLLQFTCNICNNRSSHNISKQSYDHGTVVVQCPSCKSRHLIADNLGFMEYNKKFDLQQYLNSKGESIETNPNVVEFNDLPEDLKSKLQEMKDDAPSEQKLDLPKPDDSKK</sequence>
<dbReference type="EMBL" id="GG692401">
    <property type="protein sequence ID" value="EER31128.1"/>
    <property type="molecule type" value="Genomic_DNA"/>
</dbReference>
<dbReference type="AlphaFoldDB" id="C5MFL5"/>
<accession>C5MFL5</accession>
<dbReference type="HOGENOM" id="CLU_093902_1_0_1"/>
<dbReference type="InterPro" id="IPR024158">
    <property type="entry name" value="Mt_import_TIM15"/>
</dbReference>
<dbReference type="OrthoDB" id="512667at2759"/>
<protein>
    <recommendedName>
        <fullName evidence="6">DNL-type domain-containing protein</fullName>
    </recommendedName>
</protein>
<dbReference type="KEGG" id="ctp:CTRG_04858"/>
<name>C5MFL5_CANTT</name>
<dbReference type="GO" id="GO:0051087">
    <property type="term" value="F:protein-folding chaperone binding"/>
    <property type="evidence" value="ECO:0007669"/>
    <property type="project" value="TreeGrafter"/>
</dbReference>
<organism evidence="7 8">
    <name type="scientific">Candida tropicalis (strain ATCC MYA-3404 / T1)</name>
    <name type="common">Yeast</name>
    <dbReference type="NCBI Taxonomy" id="294747"/>
    <lineage>
        <taxon>Eukaryota</taxon>
        <taxon>Fungi</taxon>
        <taxon>Dikarya</taxon>
        <taxon>Ascomycota</taxon>
        <taxon>Saccharomycotina</taxon>
        <taxon>Pichiomycetes</taxon>
        <taxon>Debaryomycetaceae</taxon>
        <taxon>Candida/Lodderomyces clade</taxon>
        <taxon>Candida</taxon>
    </lineage>
</organism>
<keyword evidence="8" id="KW-1185">Reference proteome</keyword>